<evidence type="ECO:0000313" key="2">
    <source>
        <dbReference type="Proteomes" id="UP000218615"/>
    </source>
</evidence>
<evidence type="ECO:0000313" key="1">
    <source>
        <dbReference type="EMBL" id="SNQ59354.1"/>
    </source>
</evidence>
<dbReference type="Proteomes" id="UP000218615">
    <property type="component" value="Unassembled WGS sequence"/>
</dbReference>
<dbReference type="EMBL" id="FZMP01000019">
    <property type="protein sequence ID" value="SNQ59354.1"/>
    <property type="molecule type" value="Genomic_DNA"/>
</dbReference>
<keyword evidence="2" id="KW-1185">Reference proteome</keyword>
<proteinExistence type="predicted"/>
<dbReference type="RefSeq" id="WP_179293749.1">
    <property type="nucleotide sequence ID" value="NZ_FZMP01000019.1"/>
</dbReference>
<accession>A0A284VJ92</accession>
<dbReference type="AlphaFoldDB" id="A0A284VJ92"/>
<name>A0A284VJ92_9EURY</name>
<gene>
    <name evidence="1" type="ORF">MNV_1150003</name>
</gene>
<protein>
    <submittedName>
        <fullName evidence="1">Uncharacterized protein</fullName>
    </submittedName>
</protein>
<sequence>MISNKRYKCPKCKHTMPVNKADFIKGVAMVSCGKCGTGSFTIEETLLKL</sequence>
<reference evidence="2" key="1">
    <citation type="submission" date="2017-06" db="EMBL/GenBank/DDBJ databases">
        <authorList>
            <person name="Cremers G."/>
        </authorList>
    </citation>
    <scope>NUCLEOTIDE SEQUENCE [LARGE SCALE GENOMIC DNA]</scope>
</reference>
<organism evidence="1 2">
    <name type="scientific">Candidatus Methanoperedens nitratireducens</name>
    <dbReference type="NCBI Taxonomy" id="1392998"/>
    <lineage>
        <taxon>Archaea</taxon>
        <taxon>Methanobacteriati</taxon>
        <taxon>Methanobacteriota</taxon>
        <taxon>Stenosarchaea group</taxon>
        <taxon>Methanomicrobia</taxon>
        <taxon>Methanosarcinales</taxon>
        <taxon>ANME-2 cluster</taxon>
        <taxon>Candidatus Methanoperedentaceae</taxon>
        <taxon>Candidatus Methanoperedens</taxon>
    </lineage>
</organism>